<dbReference type="EMBL" id="JAHRIQ010060189">
    <property type="protein sequence ID" value="MEQ2241037.1"/>
    <property type="molecule type" value="Genomic_DNA"/>
</dbReference>
<feature type="non-terminal residue" evidence="1">
    <location>
        <position position="102"/>
    </location>
</feature>
<organism evidence="1 2">
    <name type="scientific">Ilyodon furcidens</name>
    <name type="common">goldbreast splitfin</name>
    <dbReference type="NCBI Taxonomy" id="33524"/>
    <lineage>
        <taxon>Eukaryota</taxon>
        <taxon>Metazoa</taxon>
        <taxon>Chordata</taxon>
        <taxon>Craniata</taxon>
        <taxon>Vertebrata</taxon>
        <taxon>Euteleostomi</taxon>
        <taxon>Actinopterygii</taxon>
        <taxon>Neopterygii</taxon>
        <taxon>Teleostei</taxon>
        <taxon>Neoteleostei</taxon>
        <taxon>Acanthomorphata</taxon>
        <taxon>Ovalentaria</taxon>
        <taxon>Atherinomorphae</taxon>
        <taxon>Cyprinodontiformes</taxon>
        <taxon>Goodeidae</taxon>
        <taxon>Ilyodon</taxon>
    </lineage>
</organism>
<keyword evidence="2" id="KW-1185">Reference proteome</keyword>
<proteinExistence type="predicted"/>
<sequence length="102" mass="10921">MQGGGNIMMRKGFTGSGICTLHKAGGIVSNAHRNLGTIACSSRMIFPNIQDFGMDLTLTFLNGPDLNQIEICEPCLNVGSVSRNTFKLISDKKSGQISSQNN</sequence>
<reference evidence="1 2" key="1">
    <citation type="submission" date="2021-06" db="EMBL/GenBank/DDBJ databases">
        <authorList>
            <person name="Palmer J.M."/>
        </authorList>
    </citation>
    <scope>NUCLEOTIDE SEQUENCE [LARGE SCALE GENOMIC DNA]</scope>
    <source>
        <strain evidence="2">if_2019</strain>
        <tissue evidence="1">Muscle</tissue>
    </source>
</reference>
<comment type="caution">
    <text evidence="1">The sequence shown here is derived from an EMBL/GenBank/DDBJ whole genome shotgun (WGS) entry which is preliminary data.</text>
</comment>
<name>A0ABV0U766_9TELE</name>
<accession>A0ABV0U766</accession>
<gene>
    <name evidence="1" type="ORF">ILYODFUR_021305</name>
</gene>
<protein>
    <submittedName>
        <fullName evidence="1">Uncharacterized protein</fullName>
    </submittedName>
</protein>
<evidence type="ECO:0000313" key="1">
    <source>
        <dbReference type="EMBL" id="MEQ2241037.1"/>
    </source>
</evidence>
<evidence type="ECO:0000313" key="2">
    <source>
        <dbReference type="Proteomes" id="UP001482620"/>
    </source>
</evidence>
<dbReference type="Proteomes" id="UP001482620">
    <property type="component" value="Unassembled WGS sequence"/>
</dbReference>